<organism evidence="2 3">
    <name type="scientific">Palleronia abyssalis</name>
    <dbReference type="NCBI Taxonomy" id="1501240"/>
    <lineage>
        <taxon>Bacteria</taxon>
        <taxon>Pseudomonadati</taxon>
        <taxon>Pseudomonadota</taxon>
        <taxon>Alphaproteobacteria</taxon>
        <taxon>Rhodobacterales</taxon>
        <taxon>Roseobacteraceae</taxon>
        <taxon>Palleronia</taxon>
    </lineage>
</organism>
<evidence type="ECO:0000313" key="2">
    <source>
        <dbReference type="EMBL" id="SPJ25166.1"/>
    </source>
</evidence>
<dbReference type="Pfam" id="PF07330">
    <property type="entry name" value="DUF1467"/>
    <property type="match status" value="1"/>
</dbReference>
<dbReference type="AlphaFoldDB" id="A0A2R8BYL0"/>
<dbReference type="OrthoDB" id="9804637at2"/>
<keyword evidence="1" id="KW-0812">Transmembrane</keyword>
<reference evidence="2 3" key="1">
    <citation type="submission" date="2018-03" db="EMBL/GenBank/DDBJ databases">
        <authorList>
            <person name="Keele B.F."/>
        </authorList>
    </citation>
    <scope>NUCLEOTIDE SEQUENCE [LARGE SCALE GENOMIC DNA]</scope>
    <source>
        <strain evidence="2 3">CECT 8504</strain>
    </source>
</reference>
<dbReference type="RefSeq" id="WP_108894966.1">
    <property type="nucleotide sequence ID" value="NZ_ONZF01000007.1"/>
</dbReference>
<gene>
    <name evidence="2" type="ORF">PAA8504_03014</name>
</gene>
<dbReference type="InterPro" id="IPR009935">
    <property type="entry name" value="DUF1467"/>
</dbReference>
<keyword evidence="1" id="KW-0472">Membrane</keyword>
<feature type="transmembrane region" description="Helical" evidence="1">
    <location>
        <begin position="6"/>
        <end position="26"/>
    </location>
</feature>
<name>A0A2R8BYL0_9RHOB</name>
<accession>A0A2R8BYL0</accession>
<sequence>MGPTSAIVLYAVVWFMVFFVVLPIGLSTQGDEGEIVPGTHAGSPARFPLKRKVIQTTIWGTLIWAVIAGVILSGWIEVRDFDWFDRMPPREAVGGDTNG</sequence>
<evidence type="ECO:0000256" key="1">
    <source>
        <dbReference type="SAM" id="Phobius"/>
    </source>
</evidence>
<keyword evidence="3" id="KW-1185">Reference proteome</keyword>
<dbReference type="Proteomes" id="UP000244912">
    <property type="component" value="Unassembled WGS sequence"/>
</dbReference>
<protein>
    <submittedName>
        <fullName evidence="2">Uncharacterized protein</fullName>
    </submittedName>
</protein>
<feature type="transmembrane region" description="Helical" evidence="1">
    <location>
        <begin position="56"/>
        <end position="76"/>
    </location>
</feature>
<keyword evidence="1" id="KW-1133">Transmembrane helix</keyword>
<dbReference type="EMBL" id="ONZF01000007">
    <property type="protein sequence ID" value="SPJ25166.1"/>
    <property type="molecule type" value="Genomic_DNA"/>
</dbReference>
<evidence type="ECO:0000313" key="3">
    <source>
        <dbReference type="Proteomes" id="UP000244912"/>
    </source>
</evidence>
<proteinExistence type="predicted"/>